<dbReference type="EMBL" id="CCKQ01009819">
    <property type="protein sequence ID" value="CDW81329.1"/>
    <property type="molecule type" value="Genomic_DNA"/>
</dbReference>
<evidence type="ECO:0000256" key="1">
    <source>
        <dbReference type="SAM" id="MobiDB-lite"/>
    </source>
</evidence>
<evidence type="ECO:0000313" key="2">
    <source>
        <dbReference type="EMBL" id="CDW81329.1"/>
    </source>
</evidence>
<dbReference type="AlphaFoldDB" id="A0A078AGG3"/>
<accession>A0A078AGG3</accession>
<reference evidence="2 3" key="1">
    <citation type="submission" date="2014-06" db="EMBL/GenBank/DDBJ databases">
        <authorList>
            <person name="Swart Estienne"/>
        </authorList>
    </citation>
    <scope>NUCLEOTIDE SEQUENCE [LARGE SCALE GENOMIC DNA]</scope>
    <source>
        <strain evidence="2 3">130c</strain>
    </source>
</reference>
<organism evidence="2 3">
    <name type="scientific">Stylonychia lemnae</name>
    <name type="common">Ciliate</name>
    <dbReference type="NCBI Taxonomy" id="5949"/>
    <lineage>
        <taxon>Eukaryota</taxon>
        <taxon>Sar</taxon>
        <taxon>Alveolata</taxon>
        <taxon>Ciliophora</taxon>
        <taxon>Intramacronucleata</taxon>
        <taxon>Spirotrichea</taxon>
        <taxon>Stichotrichia</taxon>
        <taxon>Sporadotrichida</taxon>
        <taxon>Oxytrichidae</taxon>
        <taxon>Stylonychinae</taxon>
        <taxon>Stylonychia</taxon>
    </lineage>
</organism>
<proteinExistence type="predicted"/>
<feature type="region of interest" description="Disordered" evidence="1">
    <location>
        <begin position="1"/>
        <end position="38"/>
    </location>
</feature>
<keyword evidence="3" id="KW-1185">Reference proteome</keyword>
<evidence type="ECO:0000313" key="3">
    <source>
        <dbReference type="Proteomes" id="UP000039865"/>
    </source>
</evidence>
<dbReference type="Proteomes" id="UP000039865">
    <property type="component" value="Unassembled WGS sequence"/>
</dbReference>
<protein>
    <submittedName>
        <fullName evidence="2">Uncharacterized protein</fullName>
    </submittedName>
</protein>
<feature type="compositionally biased region" description="Polar residues" evidence="1">
    <location>
        <begin position="21"/>
        <end position="32"/>
    </location>
</feature>
<sequence>MRNRDYKLDEDDLEKNEQNSEENQGKSNSWSLEKSKDLQVEDYGDDQIEILPSFYGVQTQRAKNQFNKPLRQQNGDIKVRSLI</sequence>
<name>A0A078AGG3_STYLE</name>
<gene>
    <name evidence="2" type="primary">Contig18960.g20109</name>
    <name evidence="2" type="ORF">STYLEM_10344</name>
</gene>
<dbReference type="InParanoid" id="A0A078AGG3"/>